<dbReference type="CDD" id="cd21750">
    <property type="entry name" value="ZnB-Zn_SUZ12"/>
    <property type="match status" value="1"/>
</dbReference>
<evidence type="ECO:0000259" key="8">
    <source>
        <dbReference type="Pfam" id="PF09733"/>
    </source>
</evidence>
<dbReference type="Pfam" id="PF09733">
    <property type="entry name" value="VEFS-Box"/>
    <property type="match status" value="1"/>
</dbReference>
<evidence type="ECO:0000256" key="2">
    <source>
        <dbReference type="ARBA" id="ARBA00022723"/>
    </source>
</evidence>
<evidence type="ECO:0000259" key="9">
    <source>
        <dbReference type="Pfam" id="PF23320"/>
    </source>
</evidence>
<evidence type="ECO:0000256" key="1">
    <source>
        <dbReference type="ARBA" id="ARBA00007416"/>
    </source>
</evidence>
<organism evidence="10 11">
    <name type="scientific">Elysia crispata</name>
    <name type="common">lettuce slug</name>
    <dbReference type="NCBI Taxonomy" id="231223"/>
    <lineage>
        <taxon>Eukaryota</taxon>
        <taxon>Metazoa</taxon>
        <taxon>Spiralia</taxon>
        <taxon>Lophotrochozoa</taxon>
        <taxon>Mollusca</taxon>
        <taxon>Gastropoda</taxon>
        <taxon>Heterobranchia</taxon>
        <taxon>Euthyneura</taxon>
        <taxon>Panpulmonata</taxon>
        <taxon>Sacoglossa</taxon>
        <taxon>Placobranchoidea</taxon>
        <taxon>Plakobranchidae</taxon>
        <taxon>Elysia</taxon>
    </lineage>
</organism>
<evidence type="ECO:0000256" key="6">
    <source>
        <dbReference type="ARBA" id="ARBA00023015"/>
    </source>
</evidence>
<evidence type="ECO:0000313" key="11">
    <source>
        <dbReference type="Proteomes" id="UP001283361"/>
    </source>
</evidence>
<evidence type="ECO:0000256" key="4">
    <source>
        <dbReference type="ARBA" id="ARBA00022833"/>
    </source>
</evidence>
<dbReference type="GO" id="GO:0008270">
    <property type="term" value="F:zinc ion binding"/>
    <property type="evidence" value="ECO:0007669"/>
    <property type="project" value="UniProtKB-KW"/>
</dbReference>
<accession>A0AAE0YN99</accession>
<gene>
    <name evidence="10" type="ORF">RRG08_044641</name>
</gene>
<dbReference type="EMBL" id="JAWDGP010005840">
    <property type="protein sequence ID" value="KAK3751065.1"/>
    <property type="molecule type" value="Genomic_DNA"/>
</dbReference>
<proteinExistence type="inferred from homology"/>
<evidence type="ECO:0000256" key="5">
    <source>
        <dbReference type="ARBA" id="ARBA00022853"/>
    </source>
</evidence>
<keyword evidence="5" id="KW-0156">Chromatin regulator</keyword>
<dbReference type="PANTHER" id="PTHR22597">
    <property type="entry name" value="POLYCOMB GROUP PROTEIN"/>
    <property type="match status" value="1"/>
</dbReference>
<reference evidence="10" key="1">
    <citation type="journal article" date="2023" name="G3 (Bethesda)">
        <title>A reference genome for the long-term kleptoplast-retaining sea slug Elysia crispata morphotype clarki.</title>
        <authorList>
            <person name="Eastman K.E."/>
            <person name="Pendleton A.L."/>
            <person name="Shaikh M.A."/>
            <person name="Suttiyut T."/>
            <person name="Ogas R."/>
            <person name="Tomko P."/>
            <person name="Gavelis G."/>
            <person name="Widhalm J.R."/>
            <person name="Wisecaver J.H."/>
        </authorList>
    </citation>
    <scope>NUCLEOTIDE SEQUENCE</scope>
    <source>
        <strain evidence="10">ECLA1</strain>
    </source>
</reference>
<keyword evidence="2" id="KW-0479">Metal-binding</keyword>
<protein>
    <recommendedName>
        <fullName evidence="12">Polycomb protein VEFS-Box domain-containing protein</fullName>
    </recommendedName>
</protein>
<dbReference type="GO" id="GO:0031490">
    <property type="term" value="F:chromatin DNA binding"/>
    <property type="evidence" value="ECO:0007669"/>
    <property type="project" value="TreeGrafter"/>
</dbReference>
<dbReference type="Proteomes" id="UP001283361">
    <property type="component" value="Unassembled WGS sequence"/>
</dbReference>
<feature type="domain" description="Polycomb protein VEFS-Box" evidence="8">
    <location>
        <begin position="526"/>
        <end position="642"/>
    </location>
</feature>
<dbReference type="PANTHER" id="PTHR22597:SF0">
    <property type="entry name" value="POLYCOMB PROTEIN SUZ12"/>
    <property type="match status" value="1"/>
</dbReference>
<keyword evidence="3" id="KW-0863">Zinc-finger</keyword>
<dbReference type="InterPro" id="IPR019135">
    <property type="entry name" value="Polycomb_protein_VEFS-Box"/>
</dbReference>
<dbReference type="CDD" id="cd21551">
    <property type="entry name" value="VEFS-box_SUZ12"/>
    <property type="match status" value="1"/>
</dbReference>
<dbReference type="CDD" id="cd21740">
    <property type="entry name" value="C2_II_SUZ12"/>
    <property type="match status" value="1"/>
</dbReference>
<keyword evidence="7" id="KW-0804">Transcription</keyword>
<dbReference type="Pfam" id="PF23320">
    <property type="entry name" value="Zn_SUZ12"/>
    <property type="match status" value="1"/>
</dbReference>
<evidence type="ECO:0008006" key="12">
    <source>
        <dbReference type="Google" id="ProtNLM"/>
    </source>
</evidence>
<dbReference type="GO" id="GO:0016586">
    <property type="term" value="C:RSC-type complex"/>
    <property type="evidence" value="ECO:0007669"/>
    <property type="project" value="TreeGrafter"/>
</dbReference>
<evidence type="ECO:0000256" key="3">
    <source>
        <dbReference type="ARBA" id="ARBA00022771"/>
    </source>
</evidence>
<comment type="similarity">
    <text evidence="1">Belongs to the VEFS (VRN2-EMF2-FIS2-SU(Z)12) family.</text>
</comment>
<feature type="domain" description="Polycomb protein SUZ12-like zinc finger" evidence="9">
    <location>
        <begin position="399"/>
        <end position="465"/>
    </location>
</feature>
<name>A0AAE0YN99_9GAST</name>
<keyword evidence="11" id="KW-1185">Reference proteome</keyword>
<keyword evidence="4" id="KW-0862">Zinc</keyword>
<evidence type="ECO:0000256" key="7">
    <source>
        <dbReference type="ARBA" id="ARBA00023163"/>
    </source>
</evidence>
<dbReference type="GO" id="GO:0035098">
    <property type="term" value="C:ESC/E(Z) complex"/>
    <property type="evidence" value="ECO:0007669"/>
    <property type="project" value="TreeGrafter"/>
</dbReference>
<keyword evidence="6" id="KW-0805">Transcription regulation</keyword>
<evidence type="ECO:0000313" key="10">
    <source>
        <dbReference type="EMBL" id="KAK3751065.1"/>
    </source>
</evidence>
<dbReference type="GO" id="GO:0006325">
    <property type="term" value="P:chromatin organization"/>
    <property type="evidence" value="ECO:0007669"/>
    <property type="project" value="UniProtKB-KW"/>
</dbReference>
<sequence>MGPKRRVNGMNGFQTEEIKDKKTEADHELFLQAFEKPTQIYRYLRTRSFVLPIFLPRSLSYMKQRRSVSNVKRKSFKVDSILETVETKLGTEPLKNRLRQETLHLSFSGFHIAEFATEAEYADVEVLLLRICLKRRKESRVPVMPLSLAKLRVPVNPSDRTLSPPPSVEIPSETFAYKNGHVVRSHVLLFKVQCATLREANCSHQGVNGETAHSIGEPPIKRRRNGRISSLEEDVLTFCRELMVYDKNKVCLLTPGEYELGVQSADGTENMRLSKVWESFAGKDVKPLELFSDYPTLTFTLSWQDLVDNDKKAEVESFSPSRVPPPRWDLVSGATDFSAAFEKCKVLQRGASKGVLSEYTGCSTRRSRGFRDMREHTTNDNNGSNNTISHLVASRKRIRVFYQFTHNSCTQQETEARNDLRCPWCCLSCHQLYSLLKHLRLCHSRFNFLYVPHPKGARIDVSINERYDGSYVGNPQDIHSHVGYAFSRSIPVRRTPITHVIVYRPKRPPPSLAEFQEPESESGLNRQLIQGHNRLYFHAVTCQPVRPQELDTEGRDESKPRWLRQKTVMMIDEFTDVNEGEKELMKMWNLHIMEKEYIGDCSVPQACFTFVEEHGQEIVRKNLCRNFLIHLVNLFDFSLIRPDVVERMFALVENLRHELSSDGNRS</sequence>
<dbReference type="AlphaFoldDB" id="A0AAE0YN99"/>
<dbReference type="InterPro" id="IPR057540">
    <property type="entry name" value="Znf_SUZ12"/>
</dbReference>
<comment type="caution">
    <text evidence="10">The sequence shown here is derived from an EMBL/GenBank/DDBJ whole genome shotgun (WGS) entry which is preliminary data.</text>
</comment>